<dbReference type="Proteomes" id="UP000198775">
    <property type="component" value="Unassembled WGS sequence"/>
</dbReference>
<feature type="compositionally biased region" description="Polar residues" evidence="1">
    <location>
        <begin position="1"/>
        <end position="26"/>
    </location>
</feature>
<dbReference type="EMBL" id="FOCX01000008">
    <property type="protein sequence ID" value="SEO11626.1"/>
    <property type="molecule type" value="Genomic_DNA"/>
</dbReference>
<reference evidence="3" key="1">
    <citation type="submission" date="2016-10" db="EMBL/GenBank/DDBJ databases">
        <authorList>
            <person name="Varghese N."/>
            <person name="Submissions S."/>
        </authorList>
    </citation>
    <scope>NUCLEOTIDE SEQUENCE [LARGE SCALE GENOMIC DNA]</scope>
    <source>
        <strain evidence="3">IBRC-M 10043</strain>
    </source>
</reference>
<evidence type="ECO:0000256" key="1">
    <source>
        <dbReference type="SAM" id="MobiDB-lite"/>
    </source>
</evidence>
<evidence type="ECO:0000313" key="3">
    <source>
        <dbReference type="Proteomes" id="UP000198775"/>
    </source>
</evidence>
<dbReference type="RefSeq" id="WP_092659785.1">
    <property type="nucleotide sequence ID" value="NZ_FOCX01000008.1"/>
</dbReference>
<accession>A0A1H8M388</accession>
<evidence type="ECO:0000313" key="2">
    <source>
        <dbReference type="EMBL" id="SEO11626.1"/>
    </source>
</evidence>
<keyword evidence="3" id="KW-1185">Reference proteome</keyword>
<gene>
    <name evidence="2" type="ORF">SAMN05216388_100897</name>
</gene>
<organism evidence="2 3">
    <name type="scientific">Halorientalis persicus</name>
    <dbReference type="NCBI Taxonomy" id="1367881"/>
    <lineage>
        <taxon>Archaea</taxon>
        <taxon>Methanobacteriati</taxon>
        <taxon>Methanobacteriota</taxon>
        <taxon>Stenosarchaea group</taxon>
        <taxon>Halobacteria</taxon>
        <taxon>Halobacteriales</taxon>
        <taxon>Haloarculaceae</taxon>
        <taxon>Halorientalis</taxon>
    </lineage>
</organism>
<dbReference type="OrthoDB" id="234928at2157"/>
<name>A0A1H8M388_9EURY</name>
<protein>
    <submittedName>
        <fullName evidence="2">Uncharacterized protein</fullName>
    </submittedName>
</protein>
<feature type="region of interest" description="Disordered" evidence="1">
    <location>
        <begin position="1"/>
        <end position="28"/>
    </location>
</feature>
<sequence>MQEPATATTEGEPQESTRPGTTSGSTIRERVASALSDERFVAAFRRRTEGSPSNPAVNRERFDAIDRLPDEAFDTTPVRTELVVYSETHVYRWVMTAGTVERTRLPRDPDSMAREQ</sequence>
<dbReference type="AlphaFoldDB" id="A0A1H8M388"/>
<proteinExistence type="predicted"/>